<dbReference type="EMBL" id="JADGII010000008">
    <property type="protein sequence ID" value="MBF0636758.1"/>
    <property type="molecule type" value="Genomic_DNA"/>
</dbReference>
<comment type="caution">
    <text evidence="7">The sequence shown here is derived from an EMBL/GenBank/DDBJ whole genome shotgun (WGS) entry which is preliminary data.</text>
</comment>
<dbReference type="PANTHER" id="PTHR30606">
    <property type="entry name" value="LIPID A BIOSYNTHESIS LAUROYL ACYLTRANSFERASE"/>
    <property type="match status" value="1"/>
</dbReference>
<dbReference type="PANTHER" id="PTHR30606:SF10">
    <property type="entry name" value="PHOSPHATIDYLINOSITOL MANNOSIDE ACYLTRANSFERASE"/>
    <property type="match status" value="1"/>
</dbReference>
<proteinExistence type="predicted"/>
<dbReference type="InterPro" id="IPR004960">
    <property type="entry name" value="LipA_acyltrans"/>
</dbReference>
<evidence type="ECO:0000256" key="1">
    <source>
        <dbReference type="ARBA" id="ARBA00004533"/>
    </source>
</evidence>
<keyword evidence="5" id="KW-0472">Membrane</keyword>
<protein>
    <submittedName>
        <fullName evidence="7">Lysophospholipid acyltransferase family protein</fullName>
    </submittedName>
</protein>
<evidence type="ECO:0000256" key="5">
    <source>
        <dbReference type="ARBA" id="ARBA00023136"/>
    </source>
</evidence>
<name>A0ABR9XSE9_9CHLB</name>
<keyword evidence="3" id="KW-0997">Cell inner membrane</keyword>
<keyword evidence="4" id="KW-0808">Transferase</keyword>
<dbReference type="Pfam" id="PF03279">
    <property type="entry name" value="Lip_A_acyltrans"/>
    <property type="match status" value="1"/>
</dbReference>
<accession>A0ABR9XSE9</accession>
<organism evidence="7 8">
    <name type="scientific">Prosthecochloris ethylica</name>
    <dbReference type="NCBI Taxonomy" id="2743976"/>
    <lineage>
        <taxon>Bacteria</taxon>
        <taxon>Pseudomonadati</taxon>
        <taxon>Chlorobiota</taxon>
        <taxon>Chlorobiia</taxon>
        <taxon>Chlorobiales</taxon>
        <taxon>Chlorobiaceae</taxon>
        <taxon>Prosthecochloris</taxon>
    </lineage>
</organism>
<sequence length="300" mass="34701">MASRNNPWKRLEDAIVLRLFRWLGGLARLLGRRQFEWIAFRIGDFLYDIVRVRRGVVRRNLAAAFPGMPLKERRRIGRQVYRNMSVSLLEILRIPMVENAADARELIDIDLSEFIAATNEQGKGGVLLSAHFGNWELAGVCIGLLGLPMTVVAKRLRNKLIDHEINRIRKIRGNDVLYKRQALRDGLRLLRNGGVLTILGDQSDPDMVFVTDFLGRPASFFQGPAFLALKAQVPVFLIMTRRQPSGKYLMELKEIPTSDLTFSKASIQELTLRYIAQLEHYIRTYPEEWFWLHDRWKRSV</sequence>
<evidence type="ECO:0000313" key="7">
    <source>
        <dbReference type="EMBL" id="MBF0636758.1"/>
    </source>
</evidence>
<reference evidence="7 8" key="1">
    <citation type="journal article" date="2020" name="Microorganisms">
        <title>Simultaneous Genome Sequencing of Prosthecochloris ethylica and Desulfuromonas acetoxidans within a Syntrophic Mixture Reveals Unique Pili and Protein Interactions.</title>
        <authorList>
            <person name="Kyndt J.A."/>
            <person name="Van Beeumen J.J."/>
            <person name="Meyer T.E."/>
        </authorList>
    </citation>
    <scope>NUCLEOTIDE SEQUENCE [LARGE SCALE GENOMIC DNA]</scope>
    <source>
        <strain evidence="7 8">N3</strain>
    </source>
</reference>
<evidence type="ECO:0000256" key="2">
    <source>
        <dbReference type="ARBA" id="ARBA00022475"/>
    </source>
</evidence>
<dbReference type="GO" id="GO:0016746">
    <property type="term" value="F:acyltransferase activity"/>
    <property type="evidence" value="ECO:0007669"/>
    <property type="project" value="UniProtKB-KW"/>
</dbReference>
<dbReference type="RefSeq" id="WP_175187742.1">
    <property type="nucleotide sequence ID" value="NZ_JABVZQ010000018.1"/>
</dbReference>
<comment type="subcellular location">
    <subcellularLocation>
        <location evidence="1">Cell inner membrane</location>
    </subcellularLocation>
</comment>
<evidence type="ECO:0000313" key="8">
    <source>
        <dbReference type="Proteomes" id="UP000619838"/>
    </source>
</evidence>
<keyword evidence="6 7" id="KW-0012">Acyltransferase</keyword>
<dbReference type="Proteomes" id="UP000619838">
    <property type="component" value="Unassembled WGS sequence"/>
</dbReference>
<evidence type="ECO:0000256" key="4">
    <source>
        <dbReference type="ARBA" id="ARBA00022679"/>
    </source>
</evidence>
<evidence type="ECO:0000256" key="6">
    <source>
        <dbReference type="ARBA" id="ARBA00023315"/>
    </source>
</evidence>
<gene>
    <name evidence="7" type="ORF">INT08_06160</name>
</gene>
<keyword evidence="8" id="KW-1185">Reference proteome</keyword>
<keyword evidence="2" id="KW-1003">Cell membrane</keyword>
<dbReference type="CDD" id="cd07984">
    <property type="entry name" value="LPLAT_LABLAT-like"/>
    <property type="match status" value="1"/>
</dbReference>
<evidence type="ECO:0000256" key="3">
    <source>
        <dbReference type="ARBA" id="ARBA00022519"/>
    </source>
</evidence>